<dbReference type="InterPro" id="IPR038645">
    <property type="entry name" value="TTC5_OB_sf"/>
</dbReference>
<accession>A0A504YYI1</accession>
<dbReference type="PROSITE" id="PS50005">
    <property type="entry name" value="TPR"/>
    <property type="match status" value="1"/>
</dbReference>
<feature type="compositionally biased region" description="Polar residues" evidence="4">
    <location>
        <begin position="409"/>
        <end position="422"/>
    </location>
</feature>
<dbReference type="PANTHER" id="PTHR44858">
    <property type="entry name" value="TETRATRICOPEPTIDE REPEAT PROTEIN 6"/>
    <property type="match status" value="1"/>
</dbReference>
<dbReference type="AlphaFoldDB" id="A0A504YYI1"/>
<evidence type="ECO:0000256" key="4">
    <source>
        <dbReference type="SAM" id="MobiDB-lite"/>
    </source>
</evidence>
<dbReference type="OrthoDB" id="423589at2759"/>
<dbReference type="SUPFAM" id="SSF48452">
    <property type="entry name" value="TPR-like"/>
    <property type="match status" value="1"/>
</dbReference>
<sequence length="704" mass="76328">MSNPEDPTILESANALIRSRTAVNRLLKFRDEYMFKVAEKYSLLSEDAAELPSATTVAQVILETDQLIADKPNAIRRLFEDTLATLHDVEHIFARASPADKAEFCYLNGKALNTIQPDACGLIGTGNEATDLAAEASQWLTRALKFNPQCTDAWCELGECCWRQGDPSEAANHFRQALKINPGHVEALCQLSMVLRQLPSVATNQSNPEKSHSLSKTSSAESAVSQSKQNSSANALSESLQLAHQAVRQKPTDGHAWSVLGNALLTAFFGSFGSVAAPPNVSNNRPPPTGVTAQSGPVEGDGPNPRNGQLTSSQLIMTRCVAAYAQAAKDRRVALEPNFHYNRGVAWHFQDSFTNALCSWLRAICLDPQWSAPRTCATRLIEFLSELNNSMDQIRRELPATEITRTDSVEPTSSDSRSSGCHKTTRVRRDSQLRIAEFITPLAPCLTLVASLGSGPSEQSEKMISSSTKSQALTRLLGPYAASGDSTRALLSGVPQTGRGKKGRGSGKRPPVYISPFQNTTNWQLTLFEDLQIGSNKDRVCVGRVLKELPSDTDLALNLLLVDAHGTPLAARLYNIGKGLGPVRKDILAVPHPFVEEREVPGTLMDAVLAAVKCAHSASELRSIENQLDRSVEEISLRSNNAASGSKVIPDTTLSQSDSPKIVGNMCIRILRVPIPDVLVVNGHPVGFRWTAAPVLKNIFFTAI</sequence>
<evidence type="ECO:0000313" key="5">
    <source>
        <dbReference type="EMBL" id="TPP66483.1"/>
    </source>
</evidence>
<dbReference type="Gene3D" id="1.25.40.10">
    <property type="entry name" value="Tetratricopeptide repeat domain"/>
    <property type="match status" value="2"/>
</dbReference>
<dbReference type="InterPro" id="IPR013105">
    <property type="entry name" value="TPR_2"/>
</dbReference>
<dbReference type="Proteomes" id="UP000316759">
    <property type="component" value="Unassembled WGS sequence"/>
</dbReference>
<feature type="region of interest" description="Disordered" evidence="4">
    <location>
        <begin position="279"/>
        <end position="310"/>
    </location>
</feature>
<feature type="region of interest" description="Disordered" evidence="4">
    <location>
        <begin position="404"/>
        <end position="426"/>
    </location>
</feature>
<keyword evidence="2 3" id="KW-0802">TPR repeat</keyword>
<dbReference type="STRING" id="46835.A0A504YYI1"/>
<dbReference type="InterPro" id="IPR019734">
    <property type="entry name" value="TPR_rpt"/>
</dbReference>
<evidence type="ECO:0000313" key="6">
    <source>
        <dbReference type="Proteomes" id="UP000316759"/>
    </source>
</evidence>
<feature type="region of interest" description="Disordered" evidence="4">
    <location>
        <begin position="490"/>
        <end position="511"/>
    </location>
</feature>
<dbReference type="InterPro" id="IPR050498">
    <property type="entry name" value="Ycf3"/>
</dbReference>
<dbReference type="Gene3D" id="2.40.50.550">
    <property type="match status" value="1"/>
</dbReference>
<dbReference type="Pfam" id="PF07719">
    <property type="entry name" value="TPR_2"/>
    <property type="match status" value="1"/>
</dbReference>
<dbReference type="EMBL" id="SUNJ01001773">
    <property type="protein sequence ID" value="TPP66483.1"/>
    <property type="molecule type" value="Genomic_DNA"/>
</dbReference>
<organism evidence="5 6">
    <name type="scientific">Fasciola gigantica</name>
    <name type="common">Giant liver fluke</name>
    <dbReference type="NCBI Taxonomy" id="46835"/>
    <lineage>
        <taxon>Eukaryota</taxon>
        <taxon>Metazoa</taxon>
        <taxon>Spiralia</taxon>
        <taxon>Lophotrochozoa</taxon>
        <taxon>Platyhelminthes</taxon>
        <taxon>Trematoda</taxon>
        <taxon>Digenea</taxon>
        <taxon>Plagiorchiida</taxon>
        <taxon>Echinostomata</taxon>
        <taxon>Echinostomatoidea</taxon>
        <taxon>Fasciolidae</taxon>
        <taxon>Fasciola</taxon>
    </lineage>
</organism>
<protein>
    <submittedName>
        <fullName evidence="5">Tetratricopeptide repeat protein 5</fullName>
    </submittedName>
</protein>
<dbReference type="InterPro" id="IPR011990">
    <property type="entry name" value="TPR-like_helical_dom_sf"/>
</dbReference>
<comment type="caution">
    <text evidence="5">The sequence shown here is derived from an EMBL/GenBank/DDBJ whole genome shotgun (WGS) entry which is preliminary data.</text>
</comment>
<keyword evidence="6" id="KW-1185">Reference proteome</keyword>
<gene>
    <name evidence="5" type="ORF">FGIG_03618</name>
</gene>
<evidence type="ECO:0000256" key="1">
    <source>
        <dbReference type="ARBA" id="ARBA00022737"/>
    </source>
</evidence>
<proteinExistence type="predicted"/>
<feature type="repeat" description="TPR" evidence="3">
    <location>
        <begin position="151"/>
        <end position="184"/>
    </location>
</feature>
<dbReference type="PANTHER" id="PTHR44858:SF1">
    <property type="entry name" value="UDP-N-ACETYLGLUCOSAMINE--PEPTIDE N-ACETYLGLUCOSAMINYLTRANSFERASE SPINDLY-RELATED"/>
    <property type="match status" value="1"/>
</dbReference>
<evidence type="ECO:0000256" key="2">
    <source>
        <dbReference type="ARBA" id="ARBA00022803"/>
    </source>
</evidence>
<reference evidence="5 6" key="1">
    <citation type="submission" date="2019-04" db="EMBL/GenBank/DDBJ databases">
        <title>Annotation for the trematode Fasciola gigantica.</title>
        <authorList>
            <person name="Choi Y.-J."/>
        </authorList>
    </citation>
    <scope>NUCLEOTIDE SEQUENCE [LARGE SCALE GENOMIC DNA]</scope>
    <source>
        <strain evidence="5">Uganda_cow_1</strain>
    </source>
</reference>
<keyword evidence="1" id="KW-0677">Repeat</keyword>
<feature type="region of interest" description="Disordered" evidence="4">
    <location>
        <begin position="202"/>
        <end position="237"/>
    </location>
</feature>
<evidence type="ECO:0000256" key="3">
    <source>
        <dbReference type="PROSITE-ProRule" id="PRU00339"/>
    </source>
</evidence>
<dbReference type="SMART" id="SM00028">
    <property type="entry name" value="TPR"/>
    <property type="match status" value="3"/>
</dbReference>
<name>A0A504YYI1_FASGI</name>